<keyword evidence="1" id="KW-0479">Metal-binding</keyword>
<dbReference type="Gene3D" id="3.10.390.10">
    <property type="entry name" value="SAND domain-like"/>
    <property type="match status" value="1"/>
</dbReference>
<dbReference type="InterPro" id="IPR010919">
    <property type="entry name" value="SAND-like_dom_sf"/>
</dbReference>
<reference evidence="10" key="1">
    <citation type="journal article" date="2021" name="Genome Biol. Evol.">
        <title>A High-Quality Reference Genome for a Parasitic Bivalve with Doubly Uniparental Inheritance (Bivalvia: Unionida).</title>
        <authorList>
            <person name="Smith C.H."/>
        </authorList>
    </citation>
    <scope>NUCLEOTIDE SEQUENCE</scope>
    <source>
        <strain evidence="10">CHS0354</strain>
    </source>
</reference>
<dbReference type="GO" id="GO:0003677">
    <property type="term" value="F:DNA binding"/>
    <property type="evidence" value="ECO:0007669"/>
    <property type="project" value="UniProtKB-KW"/>
</dbReference>
<comment type="caution">
    <text evidence="10">The sequence shown here is derived from an EMBL/GenBank/DDBJ whole genome shotgun (WGS) entry which is preliminary data.</text>
</comment>
<evidence type="ECO:0000256" key="4">
    <source>
        <dbReference type="ARBA" id="ARBA00023125"/>
    </source>
</evidence>
<gene>
    <name evidence="10" type="ORF">CHS0354_032216</name>
</gene>
<sequence length="432" mass="48686">MRRSGESDMTQTRGVKLNYDDQMGSPLDDDFIEVSCGSLIGRLHRERFICPGINRECIEHEGRFVTPKAFYIMGDKASLKDWKNAIRINGKKIRKYIDSGELDFYNHKDLCTGKCKSRAPAKSTIHIDAATGIPYVAGVSKINEHTYSSLPDHSIKNMMAGDMSAEYAQYENGSVKKENEEDEDVKPNVEQLNHMLLLNLQQAESKAKENGGVKPMTCFTVQNVNVAENELNGLDDDQLFWKAIVELGLIDEFFREIKSSLDILKNSMIKNFVPLADAKHASCIVNELGLRVKLDYRLSAHKTEFDRQQERLEREMQELKKRVAEYEHKKQALKRKSDCFEQLMHKKGFRDRSDFDSINSSQESLARSSPVPTSQSRFSPPVDSPQCSPCPSESFESSTDTHSPTMSQESFGTISQGSSGNPSSESASLALR</sequence>
<keyword evidence="6" id="KW-0539">Nucleus</keyword>
<dbReference type="GO" id="GO:0046872">
    <property type="term" value="F:metal ion binding"/>
    <property type="evidence" value="ECO:0007669"/>
    <property type="project" value="UniProtKB-KW"/>
</dbReference>
<evidence type="ECO:0000256" key="5">
    <source>
        <dbReference type="ARBA" id="ARBA00023163"/>
    </source>
</evidence>
<feature type="compositionally biased region" description="Polar residues" evidence="8">
    <location>
        <begin position="356"/>
        <end position="378"/>
    </location>
</feature>
<keyword evidence="3" id="KW-0805">Transcription regulation</keyword>
<dbReference type="SMART" id="SM00258">
    <property type="entry name" value="SAND"/>
    <property type="match status" value="1"/>
</dbReference>
<accession>A0AAE0VGJ3</accession>
<dbReference type="Pfam" id="PF01342">
    <property type="entry name" value="SAND"/>
    <property type="match status" value="1"/>
</dbReference>
<reference evidence="10" key="3">
    <citation type="submission" date="2023-05" db="EMBL/GenBank/DDBJ databases">
        <authorList>
            <person name="Smith C.H."/>
        </authorList>
    </citation>
    <scope>NUCLEOTIDE SEQUENCE</scope>
    <source>
        <strain evidence="10">CHS0354</strain>
        <tissue evidence="10">Mantle</tissue>
    </source>
</reference>
<evidence type="ECO:0000256" key="6">
    <source>
        <dbReference type="ARBA" id="ARBA00023242"/>
    </source>
</evidence>
<reference evidence="10" key="2">
    <citation type="journal article" date="2021" name="Genome Biol. Evol.">
        <title>Developing a high-quality reference genome for a parasitic bivalve with doubly uniparental inheritance (Bivalvia: Unionida).</title>
        <authorList>
            <person name="Smith C.H."/>
        </authorList>
    </citation>
    <scope>NUCLEOTIDE SEQUENCE</scope>
    <source>
        <strain evidence="10">CHS0354</strain>
        <tissue evidence="10">Mantle</tissue>
    </source>
</reference>
<dbReference type="Proteomes" id="UP001195483">
    <property type="component" value="Unassembled WGS sequence"/>
</dbReference>
<dbReference type="AlphaFoldDB" id="A0AAE0VGJ3"/>
<evidence type="ECO:0000256" key="2">
    <source>
        <dbReference type="ARBA" id="ARBA00022833"/>
    </source>
</evidence>
<keyword evidence="11" id="KW-1185">Reference proteome</keyword>
<dbReference type="PANTHER" id="PTHR10417">
    <property type="entry name" value="GLUCOCORTICOID MODULATORY ELEMENT-BINDING PROTEIN"/>
    <property type="match status" value="1"/>
</dbReference>
<feature type="compositionally biased region" description="Polar residues" evidence="8">
    <location>
        <begin position="400"/>
        <end position="414"/>
    </location>
</feature>
<evidence type="ECO:0000313" key="11">
    <source>
        <dbReference type="Proteomes" id="UP001195483"/>
    </source>
</evidence>
<keyword evidence="4" id="KW-0238">DNA-binding</keyword>
<evidence type="ECO:0000313" key="10">
    <source>
        <dbReference type="EMBL" id="KAK3576092.1"/>
    </source>
</evidence>
<feature type="compositionally biased region" description="Low complexity" evidence="8">
    <location>
        <begin position="384"/>
        <end position="398"/>
    </location>
</feature>
<dbReference type="InterPro" id="IPR059099">
    <property type="entry name" value="GMEB1/2/Spe-44_dom"/>
</dbReference>
<evidence type="ECO:0000256" key="1">
    <source>
        <dbReference type="ARBA" id="ARBA00022723"/>
    </source>
</evidence>
<evidence type="ECO:0000256" key="3">
    <source>
        <dbReference type="ARBA" id="ARBA00023015"/>
    </source>
</evidence>
<feature type="region of interest" description="Disordered" evidence="8">
    <location>
        <begin position="351"/>
        <end position="432"/>
    </location>
</feature>
<evidence type="ECO:0000259" key="9">
    <source>
        <dbReference type="PROSITE" id="PS50864"/>
    </source>
</evidence>
<feature type="domain" description="SAND" evidence="9">
    <location>
        <begin position="32"/>
        <end position="103"/>
    </location>
</feature>
<protein>
    <recommendedName>
        <fullName evidence="9">SAND domain-containing protein</fullName>
    </recommendedName>
</protein>
<dbReference type="Pfam" id="PF25892">
    <property type="entry name" value="Spe-44"/>
    <property type="match status" value="1"/>
</dbReference>
<dbReference type="InterPro" id="IPR000770">
    <property type="entry name" value="SAND_dom"/>
</dbReference>
<evidence type="ECO:0000256" key="7">
    <source>
        <dbReference type="SAM" id="Coils"/>
    </source>
</evidence>
<feature type="coiled-coil region" evidence="7">
    <location>
        <begin position="298"/>
        <end position="343"/>
    </location>
</feature>
<keyword evidence="7" id="KW-0175">Coiled coil</keyword>
<name>A0AAE0VGJ3_9BIVA</name>
<keyword evidence="2" id="KW-0862">Zinc</keyword>
<dbReference type="EMBL" id="JAEAOA010001909">
    <property type="protein sequence ID" value="KAK3576092.1"/>
    <property type="molecule type" value="Genomic_DNA"/>
</dbReference>
<dbReference type="PROSITE" id="PS50864">
    <property type="entry name" value="SAND"/>
    <property type="match status" value="1"/>
</dbReference>
<dbReference type="PANTHER" id="PTHR10417:SF4">
    <property type="entry name" value="SAND DOMAIN-CONTAINING PROTEIN-RELATED"/>
    <property type="match status" value="1"/>
</dbReference>
<feature type="compositionally biased region" description="Low complexity" evidence="8">
    <location>
        <begin position="415"/>
        <end position="432"/>
    </location>
</feature>
<evidence type="ECO:0000256" key="8">
    <source>
        <dbReference type="SAM" id="MobiDB-lite"/>
    </source>
</evidence>
<keyword evidence="5" id="KW-0804">Transcription</keyword>
<proteinExistence type="predicted"/>
<organism evidence="10 11">
    <name type="scientific">Potamilus streckersoni</name>
    <dbReference type="NCBI Taxonomy" id="2493646"/>
    <lineage>
        <taxon>Eukaryota</taxon>
        <taxon>Metazoa</taxon>
        <taxon>Spiralia</taxon>
        <taxon>Lophotrochozoa</taxon>
        <taxon>Mollusca</taxon>
        <taxon>Bivalvia</taxon>
        <taxon>Autobranchia</taxon>
        <taxon>Heteroconchia</taxon>
        <taxon>Palaeoheterodonta</taxon>
        <taxon>Unionida</taxon>
        <taxon>Unionoidea</taxon>
        <taxon>Unionidae</taxon>
        <taxon>Ambleminae</taxon>
        <taxon>Lampsilini</taxon>
        <taxon>Potamilus</taxon>
    </lineage>
</organism>
<dbReference type="SUPFAM" id="SSF63763">
    <property type="entry name" value="SAND domain-like"/>
    <property type="match status" value="1"/>
</dbReference>